<accession>A0ABY5T171</accession>
<feature type="transmembrane region" description="Helical" evidence="2">
    <location>
        <begin position="122"/>
        <end position="150"/>
    </location>
</feature>
<dbReference type="Proteomes" id="UP001065265">
    <property type="component" value="Chromosome"/>
</dbReference>
<evidence type="ECO:0000259" key="3">
    <source>
        <dbReference type="Pfam" id="PF01757"/>
    </source>
</evidence>
<keyword evidence="2" id="KW-0812">Transmembrane</keyword>
<name>A0ABY5T171_9SPHN</name>
<feature type="transmembrane region" description="Helical" evidence="2">
    <location>
        <begin position="262"/>
        <end position="279"/>
    </location>
</feature>
<protein>
    <submittedName>
        <fullName evidence="4">Acyltransferase</fullName>
    </submittedName>
</protein>
<keyword evidence="2" id="KW-0472">Membrane</keyword>
<feature type="compositionally biased region" description="Polar residues" evidence="1">
    <location>
        <begin position="336"/>
        <end position="354"/>
    </location>
</feature>
<feature type="transmembrane region" description="Helical" evidence="2">
    <location>
        <begin position="78"/>
        <end position="102"/>
    </location>
</feature>
<proteinExistence type="predicted"/>
<evidence type="ECO:0000313" key="5">
    <source>
        <dbReference type="Proteomes" id="UP001065265"/>
    </source>
</evidence>
<keyword evidence="4" id="KW-0808">Transferase</keyword>
<gene>
    <name evidence="4" type="ORF">L1F33_12690</name>
</gene>
<dbReference type="InterPro" id="IPR002656">
    <property type="entry name" value="Acyl_transf_3_dom"/>
</dbReference>
<feature type="transmembrane region" description="Helical" evidence="2">
    <location>
        <begin position="299"/>
        <end position="321"/>
    </location>
</feature>
<feature type="transmembrane region" description="Helical" evidence="2">
    <location>
        <begin position="213"/>
        <end position="232"/>
    </location>
</feature>
<organism evidence="4 5">
    <name type="scientific">Qipengyuania spongiae</name>
    <dbReference type="NCBI Taxonomy" id="2909673"/>
    <lineage>
        <taxon>Bacteria</taxon>
        <taxon>Pseudomonadati</taxon>
        <taxon>Pseudomonadota</taxon>
        <taxon>Alphaproteobacteria</taxon>
        <taxon>Sphingomonadales</taxon>
        <taxon>Erythrobacteraceae</taxon>
        <taxon>Qipengyuania</taxon>
    </lineage>
</organism>
<dbReference type="RefSeq" id="WP_265558257.1">
    <property type="nucleotide sequence ID" value="NZ_CP092471.1"/>
</dbReference>
<feature type="transmembrane region" description="Helical" evidence="2">
    <location>
        <begin position="238"/>
        <end position="255"/>
    </location>
</feature>
<feature type="domain" description="Acyltransferase 3" evidence="3">
    <location>
        <begin position="3"/>
        <end position="312"/>
    </location>
</feature>
<feature type="region of interest" description="Disordered" evidence="1">
    <location>
        <begin position="334"/>
        <end position="354"/>
    </location>
</feature>
<dbReference type="InterPro" id="IPR050879">
    <property type="entry name" value="Acyltransferase_3"/>
</dbReference>
<dbReference type="PANTHER" id="PTHR23028">
    <property type="entry name" value="ACETYLTRANSFERASE"/>
    <property type="match status" value="1"/>
</dbReference>
<keyword evidence="2" id="KW-1133">Transmembrane helix</keyword>
<feature type="transmembrane region" description="Helical" evidence="2">
    <location>
        <begin position="157"/>
        <end position="175"/>
    </location>
</feature>
<dbReference type="EMBL" id="CP092471">
    <property type="protein sequence ID" value="UVI39076.1"/>
    <property type="molecule type" value="Genomic_DNA"/>
</dbReference>
<reference evidence="4" key="1">
    <citation type="submission" date="2022-02" db="EMBL/GenBank/DDBJ databases">
        <title>Qipengyuania spongiae sp. nov., isolated from marine sponge.</title>
        <authorList>
            <person name="Li Z."/>
            <person name="Zhang M."/>
        </authorList>
    </citation>
    <scope>NUCLEOTIDE SEQUENCE</scope>
    <source>
        <strain evidence="4">PHS-Z21</strain>
    </source>
</reference>
<dbReference type="GO" id="GO:0016746">
    <property type="term" value="F:acyltransferase activity"/>
    <property type="evidence" value="ECO:0007669"/>
    <property type="project" value="UniProtKB-KW"/>
</dbReference>
<keyword evidence="4" id="KW-0012">Acyltransferase</keyword>
<sequence length="354" mass="38537">MIYNFQAMRAVAALLVTFVHIDIFVAASGLTHRHLAFGNFGVDLFFVLSGFVIVHSTAKSDPTASGFMVGRIVRVVPIYWLLTLAVFAVALATPQLLGATTADPLELAKSLFFIPYMKENGLIQPVLFVGWTLNYEMFFYTSFALFLLLARRNLNGTVILTSLFIGGFALAVQIAQPDSLVLRFFGYPIVLEFVMGMWIALAARRWPEQASPLAGPVMGLAAFCLLLHIVVVADAPRWLAAGVPSAAILWAALMFERRGRVLSGRIVQLLGAASYSLYLSHPFVLQGLGKLIEPVNGPVVGIFAALISIALAHLVGVVIHLKIERPMVDWLRGKNRTSPSTGTARTLTSLGARR</sequence>
<evidence type="ECO:0000256" key="2">
    <source>
        <dbReference type="SAM" id="Phobius"/>
    </source>
</evidence>
<dbReference type="Pfam" id="PF01757">
    <property type="entry name" value="Acyl_transf_3"/>
    <property type="match status" value="1"/>
</dbReference>
<feature type="transmembrane region" description="Helical" evidence="2">
    <location>
        <begin position="36"/>
        <end position="58"/>
    </location>
</feature>
<evidence type="ECO:0000256" key="1">
    <source>
        <dbReference type="SAM" id="MobiDB-lite"/>
    </source>
</evidence>
<feature type="transmembrane region" description="Helical" evidence="2">
    <location>
        <begin position="181"/>
        <end position="201"/>
    </location>
</feature>
<keyword evidence="5" id="KW-1185">Reference proteome</keyword>
<dbReference type="PANTHER" id="PTHR23028:SF131">
    <property type="entry name" value="BLR2367 PROTEIN"/>
    <property type="match status" value="1"/>
</dbReference>
<evidence type="ECO:0000313" key="4">
    <source>
        <dbReference type="EMBL" id="UVI39076.1"/>
    </source>
</evidence>